<dbReference type="InterPro" id="IPR050741">
    <property type="entry name" value="Acyl-CoA_dehydrogenase"/>
</dbReference>
<dbReference type="InterPro" id="IPR006091">
    <property type="entry name" value="Acyl-CoA_Oxase/DH_mid-dom"/>
</dbReference>
<keyword evidence="5" id="KW-0274">FAD</keyword>
<comment type="cofactor">
    <cofactor evidence="1">
        <name>FAD</name>
        <dbReference type="ChEBI" id="CHEBI:57692"/>
    </cofactor>
</comment>
<feature type="domain" description="Acyl-CoA dehydrogenase/oxidase N-terminal" evidence="9">
    <location>
        <begin position="3"/>
        <end position="67"/>
    </location>
</feature>
<evidence type="ECO:0000259" key="9">
    <source>
        <dbReference type="Pfam" id="PF02771"/>
    </source>
</evidence>
<feature type="domain" description="Acyl-CoA oxidase/dehydrogenase middle" evidence="8">
    <location>
        <begin position="71"/>
        <end position="172"/>
    </location>
</feature>
<comment type="subunit">
    <text evidence="3">Homodimer.</text>
</comment>
<dbReference type="Gene3D" id="1.10.540.10">
    <property type="entry name" value="Acyl-CoA dehydrogenase/oxidase, N-terminal domain"/>
    <property type="match status" value="1"/>
</dbReference>
<evidence type="ECO:0000313" key="10">
    <source>
        <dbReference type="EMBL" id="SVD21864.1"/>
    </source>
</evidence>
<comment type="similarity">
    <text evidence="2">Belongs to the acyl-CoA dehydrogenase family.</text>
</comment>
<dbReference type="GO" id="GO:0033539">
    <property type="term" value="P:fatty acid beta-oxidation using acyl-CoA dehydrogenase"/>
    <property type="evidence" value="ECO:0007669"/>
    <property type="project" value="TreeGrafter"/>
</dbReference>
<dbReference type="Gene3D" id="1.20.140.10">
    <property type="entry name" value="Butyryl-CoA Dehydrogenase, subunit A, domain 3"/>
    <property type="match status" value="1"/>
</dbReference>
<dbReference type="PANTHER" id="PTHR48083">
    <property type="entry name" value="MEDIUM-CHAIN SPECIFIC ACYL-COA DEHYDROGENASE, MITOCHONDRIAL-RELATED"/>
    <property type="match status" value="1"/>
</dbReference>
<evidence type="ECO:0000256" key="4">
    <source>
        <dbReference type="ARBA" id="ARBA00022630"/>
    </source>
</evidence>
<dbReference type="SUPFAM" id="SSF47203">
    <property type="entry name" value="Acyl-CoA dehydrogenase C-terminal domain-like"/>
    <property type="match status" value="1"/>
</dbReference>
<dbReference type="InterPro" id="IPR009100">
    <property type="entry name" value="AcylCoA_DH/oxidase_NM_dom_sf"/>
</dbReference>
<feature type="domain" description="Acyl-CoA dehydrogenase/oxidase C-terminal" evidence="7">
    <location>
        <begin position="184"/>
        <end position="301"/>
    </location>
</feature>
<dbReference type="InterPro" id="IPR013786">
    <property type="entry name" value="AcylCoA_DH/ox_N"/>
</dbReference>
<keyword evidence="6" id="KW-0560">Oxidoreductase</keyword>
<evidence type="ECO:0000259" key="8">
    <source>
        <dbReference type="Pfam" id="PF02770"/>
    </source>
</evidence>
<dbReference type="Pfam" id="PF02771">
    <property type="entry name" value="Acyl-CoA_dh_N"/>
    <property type="match status" value="1"/>
</dbReference>
<name>A0A382TIC2_9ZZZZ</name>
<dbReference type="Pfam" id="PF00441">
    <property type="entry name" value="Acyl-CoA_dh_1"/>
    <property type="match status" value="1"/>
</dbReference>
<evidence type="ECO:0000256" key="5">
    <source>
        <dbReference type="ARBA" id="ARBA00022827"/>
    </source>
</evidence>
<evidence type="ECO:0000259" key="7">
    <source>
        <dbReference type="Pfam" id="PF00441"/>
    </source>
</evidence>
<keyword evidence="4" id="KW-0285">Flavoprotein</keyword>
<evidence type="ECO:0000256" key="6">
    <source>
        <dbReference type="ARBA" id="ARBA00023002"/>
    </source>
</evidence>
<evidence type="ECO:0000256" key="1">
    <source>
        <dbReference type="ARBA" id="ARBA00001974"/>
    </source>
</evidence>
<dbReference type="FunFam" id="2.40.110.10:FF:000002">
    <property type="entry name" value="Acyl-CoA dehydrogenase fadE12"/>
    <property type="match status" value="1"/>
</dbReference>
<dbReference type="Gene3D" id="2.40.110.10">
    <property type="entry name" value="Butyryl-CoA Dehydrogenase, subunit A, domain 2"/>
    <property type="match status" value="1"/>
</dbReference>
<reference evidence="10" key="1">
    <citation type="submission" date="2018-05" db="EMBL/GenBank/DDBJ databases">
        <authorList>
            <person name="Lanie J.A."/>
            <person name="Ng W.-L."/>
            <person name="Kazmierczak K.M."/>
            <person name="Andrzejewski T.M."/>
            <person name="Davidsen T.M."/>
            <person name="Wayne K.J."/>
            <person name="Tettelin H."/>
            <person name="Glass J.I."/>
            <person name="Rusch D."/>
            <person name="Podicherti R."/>
            <person name="Tsui H.-C.T."/>
            <person name="Winkler M.E."/>
        </authorList>
    </citation>
    <scope>NUCLEOTIDE SEQUENCE</scope>
</reference>
<accession>A0A382TIC2</accession>
<dbReference type="EMBL" id="UINC01136851">
    <property type="protein sequence ID" value="SVD21864.1"/>
    <property type="molecule type" value="Genomic_DNA"/>
</dbReference>
<sequence>PFLPKDHGGMNMPFLEFAAVSEILGASPLGHYTFGCQAPDIGNIELLSMFGNDQQKETYLRPLMAGEIRSCIAMAEPDRPGSNPTWLDTNAVLDEDEYVINGRKWFTSCVDGAAFCIVMAVTNPDEESRHKRASMIIVPTNTPGFEIVRNIPIMGDVGKGFFSHGEVQYTNVRVPKENIIQTPGNGFRLAQERLGPGRIHHCMRWIGICERAFDMMCQRAVDRKVKPGATLSDQPVIRTWISESRAEINASRLLILECAKKIDDEGAPAARTEISLIKFHVANVLMKVLDRAIQTHGALGI</sequence>
<dbReference type="PANTHER" id="PTHR48083:SF13">
    <property type="entry name" value="ACYL-COA DEHYDROGENASE FAMILY MEMBER 11"/>
    <property type="match status" value="1"/>
</dbReference>
<dbReference type="GO" id="GO:0005737">
    <property type="term" value="C:cytoplasm"/>
    <property type="evidence" value="ECO:0007669"/>
    <property type="project" value="TreeGrafter"/>
</dbReference>
<dbReference type="InterPro" id="IPR009075">
    <property type="entry name" value="AcylCo_DH/oxidase_C"/>
</dbReference>
<feature type="non-terminal residue" evidence="10">
    <location>
        <position position="301"/>
    </location>
</feature>
<organism evidence="10">
    <name type="scientific">marine metagenome</name>
    <dbReference type="NCBI Taxonomy" id="408172"/>
    <lineage>
        <taxon>unclassified sequences</taxon>
        <taxon>metagenomes</taxon>
        <taxon>ecological metagenomes</taxon>
    </lineage>
</organism>
<dbReference type="SUPFAM" id="SSF56645">
    <property type="entry name" value="Acyl-CoA dehydrogenase NM domain-like"/>
    <property type="match status" value="1"/>
</dbReference>
<dbReference type="InterPro" id="IPR046373">
    <property type="entry name" value="Acyl-CoA_Oxase/DH_mid-dom_sf"/>
</dbReference>
<dbReference type="GO" id="GO:0003995">
    <property type="term" value="F:acyl-CoA dehydrogenase activity"/>
    <property type="evidence" value="ECO:0007669"/>
    <property type="project" value="TreeGrafter"/>
</dbReference>
<evidence type="ECO:0008006" key="11">
    <source>
        <dbReference type="Google" id="ProtNLM"/>
    </source>
</evidence>
<dbReference type="GO" id="GO:0050660">
    <property type="term" value="F:flavin adenine dinucleotide binding"/>
    <property type="evidence" value="ECO:0007669"/>
    <property type="project" value="InterPro"/>
</dbReference>
<dbReference type="InterPro" id="IPR037069">
    <property type="entry name" value="AcylCoA_DH/ox_N_sf"/>
</dbReference>
<dbReference type="Pfam" id="PF02770">
    <property type="entry name" value="Acyl-CoA_dh_M"/>
    <property type="match status" value="1"/>
</dbReference>
<protein>
    <recommendedName>
        <fullName evidence="11">Acyl-CoA dehydrogenase</fullName>
    </recommendedName>
</protein>
<dbReference type="AlphaFoldDB" id="A0A382TIC2"/>
<proteinExistence type="inferred from homology"/>
<feature type="non-terminal residue" evidence="10">
    <location>
        <position position="1"/>
    </location>
</feature>
<dbReference type="InterPro" id="IPR036250">
    <property type="entry name" value="AcylCo_DH-like_C"/>
</dbReference>
<gene>
    <name evidence="10" type="ORF">METZ01_LOCUS374718</name>
</gene>
<evidence type="ECO:0000256" key="2">
    <source>
        <dbReference type="ARBA" id="ARBA00009347"/>
    </source>
</evidence>
<evidence type="ECO:0000256" key="3">
    <source>
        <dbReference type="ARBA" id="ARBA00011738"/>
    </source>
</evidence>